<dbReference type="RefSeq" id="WP_184043214.1">
    <property type="nucleotide sequence ID" value="NZ_JACIGK010000007.1"/>
</dbReference>
<feature type="chain" id="PRO_5031402020" evidence="1">
    <location>
        <begin position="29"/>
        <end position="128"/>
    </location>
</feature>
<proteinExistence type="predicted"/>
<comment type="caution">
    <text evidence="2">The sequence shown here is derived from an EMBL/GenBank/DDBJ whole genome shotgun (WGS) entry which is preliminary data.</text>
</comment>
<protein>
    <submittedName>
        <fullName evidence="2">Uncharacterized protein</fullName>
    </submittedName>
</protein>
<organism evidence="2 3">
    <name type="scientific">Roseospira visakhapatnamensis</name>
    <dbReference type="NCBI Taxonomy" id="390880"/>
    <lineage>
        <taxon>Bacteria</taxon>
        <taxon>Pseudomonadati</taxon>
        <taxon>Pseudomonadota</taxon>
        <taxon>Alphaproteobacteria</taxon>
        <taxon>Rhodospirillales</taxon>
        <taxon>Rhodospirillaceae</taxon>
        <taxon>Roseospira</taxon>
    </lineage>
</organism>
<keyword evidence="1" id="KW-0732">Signal</keyword>
<evidence type="ECO:0000256" key="1">
    <source>
        <dbReference type="SAM" id="SignalP"/>
    </source>
</evidence>
<name>A0A7W6RCR0_9PROT</name>
<evidence type="ECO:0000313" key="3">
    <source>
        <dbReference type="Proteomes" id="UP000554286"/>
    </source>
</evidence>
<gene>
    <name evidence="2" type="ORF">GGD89_001211</name>
</gene>
<dbReference type="EMBL" id="JACIGK010000007">
    <property type="protein sequence ID" value="MBB4265589.1"/>
    <property type="molecule type" value="Genomic_DNA"/>
</dbReference>
<feature type="signal peptide" evidence="1">
    <location>
        <begin position="1"/>
        <end position="28"/>
    </location>
</feature>
<dbReference type="Proteomes" id="UP000554286">
    <property type="component" value="Unassembled WGS sequence"/>
</dbReference>
<reference evidence="2 3" key="1">
    <citation type="submission" date="2020-08" db="EMBL/GenBank/DDBJ databases">
        <title>Genome sequencing of Purple Non-Sulfur Bacteria from various extreme environments.</title>
        <authorList>
            <person name="Mayer M."/>
        </authorList>
    </citation>
    <scope>NUCLEOTIDE SEQUENCE [LARGE SCALE GENOMIC DNA]</scope>
    <source>
        <strain evidence="2 3">JA131</strain>
    </source>
</reference>
<accession>A0A7W6RCR0</accession>
<sequence length="128" mass="13582">MVKPRRIGLALLLAALVLPSPWSGPAPAAEPAAFVAGTEDLPLMPGLRQLSDTGVVFETGRGRLIEAYAVGPVTPDQVRAFYTATLPQLGWRPEGAGLGFRREGETLQIEVLAGGPPRTVRFRIAPAQ</sequence>
<keyword evidence="3" id="KW-1185">Reference proteome</keyword>
<evidence type="ECO:0000313" key="2">
    <source>
        <dbReference type="EMBL" id="MBB4265589.1"/>
    </source>
</evidence>
<dbReference type="AlphaFoldDB" id="A0A7W6RCR0"/>